<protein>
    <submittedName>
        <fullName evidence="1">Uncharacterized protein</fullName>
    </submittedName>
</protein>
<accession>A0A482VT36</accession>
<keyword evidence="2" id="KW-1185">Reference proteome</keyword>
<sequence length="252" mass="29862">MSFHYNHRLPRCVSNYQLDNNTIHLVHSAHKWTPKQIKLVENITHFFPNHTINLLVIKDQFNLNETVKYIPAATLKRVTPRHVQEIKPFAELQARHPNIHVTYITYQSIFEKTPLFLNWPYLNEQMKIFAARVLQMWQFGGLSFDLLEFRIPQPKRFQNETDYAERKLKKFLRRGLEKFEKLSPEMVSVDRNGLHMEAKTPCHAFFDNVFMKLRRAHQKSTPRSVLTGALYTFCADGVIDSDFCQNRNIILF</sequence>
<proteinExistence type="predicted"/>
<organism evidence="1 2">
    <name type="scientific">Asbolus verrucosus</name>
    <name type="common">Desert ironclad beetle</name>
    <dbReference type="NCBI Taxonomy" id="1661398"/>
    <lineage>
        <taxon>Eukaryota</taxon>
        <taxon>Metazoa</taxon>
        <taxon>Ecdysozoa</taxon>
        <taxon>Arthropoda</taxon>
        <taxon>Hexapoda</taxon>
        <taxon>Insecta</taxon>
        <taxon>Pterygota</taxon>
        <taxon>Neoptera</taxon>
        <taxon>Endopterygota</taxon>
        <taxon>Coleoptera</taxon>
        <taxon>Polyphaga</taxon>
        <taxon>Cucujiformia</taxon>
        <taxon>Tenebrionidae</taxon>
        <taxon>Pimeliinae</taxon>
        <taxon>Asbolus</taxon>
    </lineage>
</organism>
<dbReference type="EMBL" id="QDEB01067118">
    <property type="protein sequence ID" value="RZC35890.1"/>
    <property type="molecule type" value="Genomic_DNA"/>
</dbReference>
<gene>
    <name evidence="1" type="ORF">BDFB_006603</name>
</gene>
<dbReference type="AlphaFoldDB" id="A0A482VT36"/>
<reference evidence="1 2" key="1">
    <citation type="submission" date="2017-03" db="EMBL/GenBank/DDBJ databases">
        <title>Genome of the blue death feigning beetle - Asbolus verrucosus.</title>
        <authorList>
            <person name="Rider S.D."/>
        </authorList>
    </citation>
    <scope>NUCLEOTIDE SEQUENCE [LARGE SCALE GENOMIC DNA]</scope>
    <source>
        <strain evidence="1">Butters</strain>
        <tissue evidence="1">Head and leg muscle</tissue>
    </source>
</reference>
<evidence type="ECO:0000313" key="1">
    <source>
        <dbReference type="EMBL" id="RZC35890.1"/>
    </source>
</evidence>
<dbReference type="OrthoDB" id="6768668at2759"/>
<comment type="caution">
    <text evidence="1">The sequence shown here is derived from an EMBL/GenBank/DDBJ whole genome shotgun (WGS) entry which is preliminary data.</text>
</comment>
<dbReference type="Proteomes" id="UP000292052">
    <property type="component" value="Unassembled WGS sequence"/>
</dbReference>
<name>A0A482VT36_ASBVE</name>
<evidence type="ECO:0000313" key="2">
    <source>
        <dbReference type="Proteomes" id="UP000292052"/>
    </source>
</evidence>